<evidence type="ECO:0000259" key="7">
    <source>
        <dbReference type="Pfam" id="PF06886"/>
    </source>
</evidence>
<feature type="compositionally biased region" description="Basic and acidic residues" evidence="6">
    <location>
        <begin position="364"/>
        <end position="392"/>
    </location>
</feature>
<comment type="similarity">
    <text evidence="2">Belongs to the TPX2 family.</text>
</comment>
<evidence type="ECO:0000256" key="4">
    <source>
        <dbReference type="ARBA" id="ARBA00022701"/>
    </source>
</evidence>
<evidence type="ECO:0000256" key="5">
    <source>
        <dbReference type="ARBA" id="ARBA00023212"/>
    </source>
</evidence>
<dbReference type="EMBL" id="CP093346">
    <property type="protein sequence ID" value="WOG98240.1"/>
    <property type="molecule type" value="Genomic_DNA"/>
</dbReference>
<dbReference type="InterPro" id="IPR027329">
    <property type="entry name" value="TPX2_C"/>
</dbReference>
<feature type="compositionally biased region" description="Polar residues" evidence="6">
    <location>
        <begin position="106"/>
        <end position="133"/>
    </location>
</feature>
<dbReference type="Proteomes" id="UP000077755">
    <property type="component" value="Chromosome 4"/>
</dbReference>
<dbReference type="GO" id="GO:0008017">
    <property type="term" value="F:microtubule binding"/>
    <property type="evidence" value="ECO:0007669"/>
    <property type="project" value="InterPro"/>
</dbReference>
<accession>A0AAF0WY27</accession>
<comment type="subcellular location">
    <subcellularLocation>
        <location evidence="1">Cytoplasm</location>
        <location evidence="1">Cytoskeleton</location>
    </subcellularLocation>
</comment>
<dbReference type="PANTHER" id="PTHR31358:SF30">
    <property type="entry name" value="PROTEIN WVD2-LIKE 4"/>
    <property type="match status" value="1"/>
</dbReference>
<evidence type="ECO:0000256" key="3">
    <source>
        <dbReference type="ARBA" id="ARBA00022490"/>
    </source>
</evidence>
<evidence type="ECO:0000256" key="2">
    <source>
        <dbReference type="ARBA" id="ARBA00005885"/>
    </source>
</evidence>
<evidence type="ECO:0000313" key="9">
    <source>
        <dbReference type="Proteomes" id="UP000077755"/>
    </source>
</evidence>
<evidence type="ECO:0000256" key="1">
    <source>
        <dbReference type="ARBA" id="ARBA00004245"/>
    </source>
</evidence>
<proteinExistence type="inferred from homology"/>
<feature type="compositionally biased region" description="Polar residues" evidence="6">
    <location>
        <begin position="63"/>
        <end position="96"/>
    </location>
</feature>
<keyword evidence="3" id="KW-0963">Cytoplasm</keyword>
<feature type="region of interest" description="Disordered" evidence="6">
    <location>
        <begin position="1"/>
        <end position="222"/>
    </location>
</feature>
<dbReference type="PANTHER" id="PTHR31358">
    <property type="entry name" value="PROTEIN WVD2-LIKE 4"/>
    <property type="match status" value="1"/>
</dbReference>
<feature type="compositionally biased region" description="Basic and acidic residues" evidence="6">
    <location>
        <begin position="243"/>
        <end position="265"/>
    </location>
</feature>
<keyword evidence="5" id="KW-0206">Cytoskeleton</keyword>
<organism evidence="8 9">
    <name type="scientific">Daucus carota subsp. sativus</name>
    <name type="common">Carrot</name>
    <dbReference type="NCBI Taxonomy" id="79200"/>
    <lineage>
        <taxon>Eukaryota</taxon>
        <taxon>Viridiplantae</taxon>
        <taxon>Streptophyta</taxon>
        <taxon>Embryophyta</taxon>
        <taxon>Tracheophyta</taxon>
        <taxon>Spermatophyta</taxon>
        <taxon>Magnoliopsida</taxon>
        <taxon>eudicotyledons</taxon>
        <taxon>Gunneridae</taxon>
        <taxon>Pentapetalae</taxon>
        <taxon>asterids</taxon>
        <taxon>campanulids</taxon>
        <taxon>Apiales</taxon>
        <taxon>Apiaceae</taxon>
        <taxon>Apioideae</taxon>
        <taxon>Scandiceae</taxon>
        <taxon>Daucinae</taxon>
        <taxon>Daucus</taxon>
        <taxon>Daucus sect. Daucus</taxon>
    </lineage>
</organism>
<gene>
    <name evidence="8" type="ORF">DCAR_0417581</name>
</gene>
<evidence type="ECO:0000256" key="6">
    <source>
        <dbReference type="SAM" id="MobiDB-lite"/>
    </source>
</evidence>
<dbReference type="GO" id="GO:0005874">
    <property type="term" value="C:microtubule"/>
    <property type="evidence" value="ECO:0007669"/>
    <property type="project" value="UniProtKB-KW"/>
</dbReference>
<feature type="domain" description="TPX2 C-terminal" evidence="7">
    <location>
        <begin position="220"/>
        <end position="291"/>
    </location>
</feature>
<keyword evidence="4" id="KW-0493">Microtubule</keyword>
<evidence type="ECO:0000313" key="8">
    <source>
        <dbReference type="EMBL" id="WOG98240.1"/>
    </source>
</evidence>
<feature type="compositionally biased region" description="Basic and acidic residues" evidence="6">
    <location>
        <begin position="7"/>
        <end position="39"/>
    </location>
</feature>
<dbReference type="Pfam" id="PF06886">
    <property type="entry name" value="TPX2"/>
    <property type="match status" value="1"/>
</dbReference>
<feature type="compositionally biased region" description="Polar residues" evidence="6">
    <location>
        <begin position="206"/>
        <end position="218"/>
    </location>
</feature>
<sequence>MGSNDGVRFEDQTAVTERNDVQESLVEIKKEVEGKKNSGEEGYSENVKKPKNRKMSKDDTEVKGSSVSTNKARARLTQSRSFTANGLSKQGMSTSIDAKPLRSNARKSQTNGLKVEATSVTRVNSASRRASTGTNGGGDSVRRSTLASLPNVSHFFEQSRKNVSTNGTPKCPPSEGSLPADQQPRPTKTVVLSTEDDESRSTTSSILTPRGTSRSSASGFCFRLDERAEKRREFYSKIEEKIHAKEVEKSTLQEKSKESQEAEIKKFRKGLTFKATPMPSFYKEPPPKVELKKTPTTRPISPKLGRNKSINGRLTNSVELSGSSLSHREQDRSPKISQAKKDVSVTKKVLRKSLSSLPVSKTGGKPEKFRQKPTEDGNEKDQAEDLEKKSGQDSDSCVKPSNPEMIPHAEITVDC</sequence>
<protein>
    <recommendedName>
        <fullName evidence="7">TPX2 C-terminal domain-containing protein</fullName>
    </recommendedName>
</protein>
<keyword evidence="9" id="KW-1185">Reference proteome</keyword>
<dbReference type="AlphaFoldDB" id="A0AAF0WY27"/>
<feature type="compositionally biased region" description="Polar residues" evidence="6">
    <location>
        <begin position="308"/>
        <end position="325"/>
    </location>
</feature>
<dbReference type="InterPro" id="IPR044833">
    <property type="entry name" value="WDL5/6"/>
</dbReference>
<reference evidence="8" key="2">
    <citation type="submission" date="2022-03" db="EMBL/GenBank/DDBJ databases">
        <title>Draft title - Genomic analysis of global carrot germplasm unveils the trajectory of domestication and the origin of high carotenoid orange carrot.</title>
        <authorList>
            <person name="Iorizzo M."/>
            <person name="Ellison S."/>
            <person name="Senalik D."/>
            <person name="Macko-Podgorni A."/>
            <person name="Grzebelus D."/>
            <person name="Bostan H."/>
            <person name="Rolling W."/>
            <person name="Curaba J."/>
            <person name="Simon P."/>
        </authorList>
    </citation>
    <scope>NUCLEOTIDE SEQUENCE</scope>
    <source>
        <tissue evidence="8">Leaf</tissue>
    </source>
</reference>
<feature type="region of interest" description="Disordered" evidence="6">
    <location>
        <begin position="243"/>
        <end position="415"/>
    </location>
</feature>
<name>A0AAF0WY27_DAUCS</name>
<feature type="compositionally biased region" description="Basic and acidic residues" evidence="6">
    <location>
        <begin position="326"/>
        <end position="345"/>
    </location>
</feature>
<reference evidence="8" key="1">
    <citation type="journal article" date="2016" name="Nat. Genet.">
        <title>A high-quality carrot genome assembly provides new insights into carotenoid accumulation and asterid genome evolution.</title>
        <authorList>
            <person name="Iorizzo M."/>
            <person name="Ellison S."/>
            <person name="Senalik D."/>
            <person name="Zeng P."/>
            <person name="Satapoomin P."/>
            <person name="Huang J."/>
            <person name="Bowman M."/>
            <person name="Iovene M."/>
            <person name="Sanseverino W."/>
            <person name="Cavagnaro P."/>
            <person name="Yildiz M."/>
            <person name="Macko-Podgorni A."/>
            <person name="Moranska E."/>
            <person name="Grzebelus E."/>
            <person name="Grzebelus D."/>
            <person name="Ashrafi H."/>
            <person name="Zheng Z."/>
            <person name="Cheng S."/>
            <person name="Spooner D."/>
            <person name="Van Deynze A."/>
            <person name="Simon P."/>
        </authorList>
    </citation>
    <scope>NUCLEOTIDE SEQUENCE</scope>
    <source>
        <tissue evidence="8">Leaf</tissue>
    </source>
</reference>